<keyword evidence="1" id="KW-0732">Signal</keyword>
<evidence type="ECO:0000256" key="1">
    <source>
        <dbReference type="SAM" id="SignalP"/>
    </source>
</evidence>
<sequence>MTPARSFFLSVAVLAGGSFAANLRSPSIYHDFNSFFKDICHYRSDGSCHQDRDLNHAAAQGDIDQNTKDKVAAILGSMIKNLSNRKGLMQKGSTMDKVNIDISTTDAVSFEAEKILSNLVSEMRARFKHNSVADALGLVLTNQDGNGDIDPTTKQQVAAILEGMIRKLQSHK</sequence>
<feature type="chain" id="PRO_5031093106" evidence="1">
    <location>
        <begin position="21"/>
        <end position="172"/>
    </location>
</feature>
<proteinExistence type="predicted"/>
<organism evidence="2">
    <name type="scientific">Noctiluca scintillans</name>
    <name type="common">Sea sparkle</name>
    <name type="synonym">Red tide dinoflagellate</name>
    <dbReference type="NCBI Taxonomy" id="2966"/>
    <lineage>
        <taxon>Eukaryota</taxon>
        <taxon>Sar</taxon>
        <taxon>Alveolata</taxon>
        <taxon>Dinophyceae</taxon>
        <taxon>Noctilucales</taxon>
        <taxon>Noctilucaceae</taxon>
        <taxon>Noctiluca</taxon>
    </lineage>
</organism>
<evidence type="ECO:0000313" key="2">
    <source>
        <dbReference type="EMBL" id="CAD8849556.1"/>
    </source>
</evidence>
<gene>
    <name evidence="2" type="ORF">NSCI0253_LOCUS23906</name>
</gene>
<feature type="signal peptide" evidence="1">
    <location>
        <begin position="1"/>
        <end position="20"/>
    </location>
</feature>
<protein>
    <submittedName>
        <fullName evidence="2">Uncharacterized protein</fullName>
    </submittedName>
</protein>
<dbReference type="EMBL" id="HBFQ01033929">
    <property type="protein sequence ID" value="CAD8849556.1"/>
    <property type="molecule type" value="Transcribed_RNA"/>
</dbReference>
<accession>A0A7S1ACD2</accession>
<dbReference type="AlphaFoldDB" id="A0A7S1ACD2"/>
<name>A0A7S1ACD2_NOCSC</name>
<reference evidence="2" key="1">
    <citation type="submission" date="2021-01" db="EMBL/GenBank/DDBJ databases">
        <authorList>
            <person name="Corre E."/>
            <person name="Pelletier E."/>
            <person name="Niang G."/>
            <person name="Scheremetjew M."/>
            <person name="Finn R."/>
            <person name="Kale V."/>
            <person name="Holt S."/>
            <person name="Cochrane G."/>
            <person name="Meng A."/>
            <person name="Brown T."/>
            <person name="Cohen L."/>
        </authorList>
    </citation>
    <scope>NUCLEOTIDE SEQUENCE</scope>
</reference>